<dbReference type="InterPro" id="IPR022641">
    <property type="entry name" value="CheR_N"/>
</dbReference>
<evidence type="ECO:0000259" key="1">
    <source>
        <dbReference type="Pfam" id="PF03705"/>
    </source>
</evidence>
<accession>A0A932CP08</accession>
<name>A0A932CP08_UNCTE</name>
<organism evidence="2 3">
    <name type="scientific">Tectimicrobiota bacterium</name>
    <dbReference type="NCBI Taxonomy" id="2528274"/>
    <lineage>
        <taxon>Bacteria</taxon>
        <taxon>Pseudomonadati</taxon>
        <taxon>Nitrospinota/Tectimicrobiota group</taxon>
        <taxon>Candidatus Tectimicrobiota</taxon>
    </lineage>
</organism>
<feature type="domain" description="Chemotaxis receptor methyltransferase CheR N-terminal" evidence="1">
    <location>
        <begin position="8"/>
        <end position="48"/>
    </location>
</feature>
<evidence type="ECO:0000313" key="2">
    <source>
        <dbReference type="EMBL" id="MBI2876699.1"/>
    </source>
</evidence>
<comment type="caution">
    <text evidence="2">The sequence shown here is derived from an EMBL/GenBank/DDBJ whole genome shotgun (WGS) entry which is preliminary data.</text>
</comment>
<dbReference type="Pfam" id="PF03705">
    <property type="entry name" value="CheR_N"/>
    <property type="match status" value="1"/>
</dbReference>
<protein>
    <recommendedName>
        <fullName evidence="1">Chemotaxis receptor methyltransferase CheR N-terminal domain-containing protein</fullName>
    </recommendedName>
</protein>
<dbReference type="EMBL" id="JACPRF010000224">
    <property type="protein sequence ID" value="MBI2876699.1"/>
    <property type="molecule type" value="Genomic_DNA"/>
</dbReference>
<sequence length="56" mass="6599">MIQPGSEQELETLLLHLKTGRGFDFTGYKRSSLMRRIRKRMQMVSVERFLRPMGGQ</sequence>
<reference evidence="2" key="1">
    <citation type="submission" date="2020-07" db="EMBL/GenBank/DDBJ databases">
        <title>Huge and variable diversity of episymbiotic CPR bacteria and DPANN archaea in groundwater ecosystems.</title>
        <authorList>
            <person name="He C.Y."/>
            <person name="Keren R."/>
            <person name="Whittaker M."/>
            <person name="Farag I.F."/>
            <person name="Doudna J."/>
            <person name="Cate J.H.D."/>
            <person name="Banfield J.F."/>
        </authorList>
    </citation>
    <scope>NUCLEOTIDE SEQUENCE</scope>
    <source>
        <strain evidence="2">NC_groundwater_672_Ag_B-0.1um_62_36</strain>
    </source>
</reference>
<dbReference type="SUPFAM" id="SSF47757">
    <property type="entry name" value="Chemotaxis receptor methyltransferase CheR, N-terminal domain"/>
    <property type="match status" value="1"/>
</dbReference>
<dbReference type="AlphaFoldDB" id="A0A932CP08"/>
<evidence type="ECO:0000313" key="3">
    <source>
        <dbReference type="Proteomes" id="UP000769766"/>
    </source>
</evidence>
<dbReference type="Proteomes" id="UP000769766">
    <property type="component" value="Unassembled WGS sequence"/>
</dbReference>
<gene>
    <name evidence="2" type="ORF">HYY20_07440</name>
</gene>
<proteinExistence type="predicted"/>